<dbReference type="Pfam" id="PF11138">
    <property type="entry name" value="DUF2911"/>
    <property type="match status" value="1"/>
</dbReference>
<organism evidence="2 3">
    <name type="scientific">Flavilitoribacter nigricans (strain ATCC 23147 / DSM 23189 / NBRC 102662 / NCIMB 1420 / SS-2)</name>
    <name type="common">Lewinella nigricans</name>
    <dbReference type="NCBI Taxonomy" id="1122177"/>
    <lineage>
        <taxon>Bacteria</taxon>
        <taxon>Pseudomonadati</taxon>
        <taxon>Bacteroidota</taxon>
        <taxon>Saprospiria</taxon>
        <taxon>Saprospirales</taxon>
        <taxon>Lewinellaceae</taxon>
        <taxon>Flavilitoribacter</taxon>
    </lineage>
</organism>
<dbReference type="Proteomes" id="UP000223913">
    <property type="component" value="Unassembled WGS sequence"/>
</dbReference>
<dbReference type="InterPro" id="IPR011990">
    <property type="entry name" value="TPR-like_helical_dom_sf"/>
</dbReference>
<feature type="signal peptide" evidence="1">
    <location>
        <begin position="1"/>
        <end position="19"/>
    </location>
</feature>
<dbReference type="RefSeq" id="WP_099150643.1">
    <property type="nucleotide sequence ID" value="NZ_PDUD01000019.1"/>
</dbReference>
<accession>A0A2D0NCE9</accession>
<keyword evidence="1" id="KW-0732">Signal</keyword>
<dbReference type="EMBL" id="PDUD01000019">
    <property type="protein sequence ID" value="PHN06050.1"/>
    <property type="molecule type" value="Genomic_DNA"/>
</dbReference>
<proteinExistence type="predicted"/>
<dbReference type="InterPro" id="IPR021314">
    <property type="entry name" value="DUF2911"/>
</dbReference>
<dbReference type="Gene3D" id="1.25.40.10">
    <property type="entry name" value="Tetratricopeptide repeat domain"/>
    <property type="match status" value="1"/>
</dbReference>
<evidence type="ECO:0008006" key="4">
    <source>
        <dbReference type="Google" id="ProtNLM"/>
    </source>
</evidence>
<reference evidence="2 3" key="1">
    <citation type="submission" date="2017-10" db="EMBL/GenBank/DDBJ databases">
        <title>The draft genome sequence of Lewinella nigricans NBRC 102662.</title>
        <authorList>
            <person name="Wang K."/>
        </authorList>
    </citation>
    <scope>NUCLEOTIDE SEQUENCE [LARGE SCALE GENOMIC DNA]</scope>
    <source>
        <strain evidence="2 3">NBRC 102662</strain>
    </source>
</reference>
<evidence type="ECO:0000256" key="1">
    <source>
        <dbReference type="SAM" id="SignalP"/>
    </source>
</evidence>
<evidence type="ECO:0000313" key="2">
    <source>
        <dbReference type="EMBL" id="PHN06050.1"/>
    </source>
</evidence>
<name>A0A2D0NCE9_FLAN2</name>
<feature type="chain" id="PRO_5012813258" description="DUF2911 domain-containing protein" evidence="1">
    <location>
        <begin position="20"/>
        <end position="365"/>
    </location>
</feature>
<dbReference type="AlphaFoldDB" id="A0A2D0NCE9"/>
<comment type="caution">
    <text evidence="2">The sequence shown here is derived from an EMBL/GenBank/DDBJ whole genome shotgun (WGS) entry which is preliminary data.</text>
</comment>
<dbReference type="OrthoDB" id="1400571at2"/>
<keyword evidence="3" id="KW-1185">Reference proteome</keyword>
<gene>
    <name evidence="2" type="ORF">CRP01_13855</name>
</gene>
<sequence length="365" mass="40797">MLRYLLLAGLFLHTITLPAQFHTLTLPQPSPKVVETQTLGITEITMEYSAPAVRGRDLLTQVIPFEGEPVAWRAGANLNTRIQFSTDVEVEGNAIPAGSYGLHFIPHRDGKWTLILAQQDNLWGSYYLQDEDVFQRIDLTVGKGAFREYLSYEFGERTDSTIVVALEWGELKVPFTVTVDLNSTVLAQLHYELRGENTNRWEAWNDAARWCLDHQYNLEEALSWADRSINGGFGGFAANKNLSNLGTKVELLAALGRTDEIEPLLEEAKTLATTDAGQIFNFGRTLLKAGAYTACKNFLRHGQKKHPDAWFLALNIPVADYFLGDLDSAITGLNAIRERANTPSYMKDRIGQIMEAIKAGTYQIP</sequence>
<evidence type="ECO:0000313" key="3">
    <source>
        <dbReference type="Proteomes" id="UP000223913"/>
    </source>
</evidence>
<protein>
    <recommendedName>
        <fullName evidence="4">DUF2911 domain-containing protein</fullName>
    </recommendedName>
</protein>
<dbReference type="SUPFAM" id="SSF48452">
    <property type="entry name" value="TPR-like"/>
    <property type="match status" value="1"/>
</dbReference>